<dbReference type="EMBL" id="JABAIA010000007">
    <property type="protein sequence ID" value="NLR69233.1"/>
    <property type="molecule type" value="Genomic_DNA"/>
</dbReference>
<dbReference type="InterPro" id="IPR050091">
    <property type="entry name" value="PKS_NRPS_Biosynth_Enz"/>
</dbReference>
<dbReference type="Pfam" id="PF00109">
    <property type="entry name" value="ketoacyl-synt"/>
    <property type="match status" value="1"/>
</dbReference>
<name>A0A847S1E8_9BACT</name>
<gene>
    <name evidence="11" type="ORF">HGH92_33355</name>
</gene>
<dbReference type="InterPro" id="IPR020806">
    <property type="entry name" value="PKS_PP-bd"/>
</dbReference>
<dbReference type="SMART" id="SM00825">
    <property type="entry name" value="PKS_KS"/>
    <property type="match status" value="1"/>
</dbReference>
<evidence type="ECO:0000256" key="5">
    <source>
        <dbReference type="ARBA" id="ARBA00022553"/>
    </source>
</evidence>
<feature type="domain" description="Ketosynthase family 3 (KS3)" evidence="10">
    <location>
        <begin position="1225"/>
        <end position="1645"/>
    </location>
</feature>
<dbReference type="PROSITE" id="PS00606">
    <property type="entry name" value="KS3_1"/>
    <property type="match status" value="1"/>
</dbReference>
<dbReference type="Pfam" id="PF00550">
    <property type="entry name" value="PP-binding"/>
    <property type="match status" value="1"/>
</dbReference>
<comment type="caution">
    <text evidence="11">The sequence shown here is derived from an EMBL/GenBank/DDBJ whole genome shotgun (WGS) entry which is preliminary data.</text>
</comment>
<dbReference type="GO" id="GO:0071770">
    <property type="term" value="P:DIM/DIP cell wall layer assembly"/>
    <property type="evidence" value="ECO:0007669"/>
    <property type="project" value="TreeGrafter"/>
</dbReference>
<dbReference type="SMART" id="SM00822">
    <property type="entry name" value="PKS_KR"/>
    <property type="match status" value="1"/>
</dbReference>
<dbReference type="GO" id="GO:0006633">
    <property type="term" value="P:fatty acid biosynthetic process"/>
    <property type="evidence" value="ECO:0007669"/>
    <property type="project" value="InterPro"/>
</dbReference>
<evidence type="ECO:0000259" key="9">
    <source>
        <dbReference type="PROSITE" id="PS50075"/>
    </source>
</evidence>
<dbReference type="RefSeq" id="WP_168875195.1">
    <property type="nucleotide sequence ID" value="NZ_JABAIA010000007.1"/>
</dbReference>
<keyword evidence="5" id="KW-0597">Phosphoprotein</keyword>
<dbReference type="Pfam" id="PF08659">
    <property type="entry name" value="KR"/>
    <property type="match status" value="1"/>
</dbReference>
<evidence type="ECO:0000256" key="2">
    <source>
        <dbReference type="ARBA" id="ARBA00004792"/>
    </source>
</evidence>
<dbReference type="InterPro" id="IPR016039">
    <property type="entry name" value="Thiolase-like"/>
</dbReference>
<dbReference type="SMART" id="SM01294">
    <property type="entry name" value="PKS_PP_betabranch"/>
    <property type="match status" value="1"/>
</dbReference>
<organism evidence="11 12">
    <name type="scientific">Chitinophaga varians</name>
    <dbReference type="NCBI Taxonomy" id="2202339"/>
    <lineage>
        <taxon>Bacteria</taxon>
        <taxon>Pseudomonadati</taxon>
        <taxon>Bacteroidota</taxon>
        <taxon>Chitinophagia</taxon>
        <taxon>Chitinophagales</taxon>
        <taxon>Chitinophagaceae</taxon>
        <taxon>Chitinophaga</taxon>
    </lineage>
</organism>
<dbReference type="CDD" id="cd00833">
    <property type="entry name" value="PKS"/>
    <property type="match status" value="1"/>
</dbReference>
<dbReference type="InterPro" id="IPR036291">
    <property type="entry name" value="NAD(P)-bd_dom_sf"/>
</dbReference>
<dbReference type="InterPro" id="IPR057326">
    <property type="entry name" value="KR_dom"/>
</dbReference>
<accession>A0A847S1E8</accession>
<dbReference type="Gene3D" id="3.40.50.720">
    <property type="entry name" value="NAD(P)-binding Rossmann-like Domain"/>
    <property type="match status" value="1"/>
</dbReference>
<protein>
    <submittedName>
        <fullName evidence="11">KR domain-containing protein</fullName>
    </submittedName>
</protein>
<dbReference type="PROSITE" id="PS50075">
    <property type="entry name" value="CARRIER"/>
    <property type="match status" value="1"/>
</dbReference>
<evidence type="ECO:0000313" key="11">
    <source>
        <dbReference type="EMBL" id="NLR69233.1"/>
    </source>
</evidence>
<evidence type="ECO:0000256" key="7">
    <source>
        <dbReference type="ARBA" id="ARBA00022737"/>
    </source>
</evidence>
<dbReference type="SMART" id="SM00823">
    <property type="entry name" value="PKS_PP"/>
    <property type="match status" value="1"/>
</dbReference>
<keyword evidence="8" id="KW-0511">Multifunctional enzyme</keyword>
<dbReference type="InterPro" id="IPR009081">
    <property type="entry name" value="PP-bd_ACP"/>
</dbReference>
<feature type="domain" description="Carrier" evidence="9">
    <location>
        <begin position="714"/>
        <end position="789"/>
    </location>
</feature>
<dbReference type="InterPro" id="IPR054514">
    <property type="entry name" value="RhiE-like_linker"/>
</dbReference>
<dbReference type="Pfam" id="PF02801">
    <property type="entry name" value="Ketoacyl-synt_C"/>
    <property type="match status" value="1"/>
</dbReference>
<reference evidence="11 12" key="1">
    <citation type="submission" date="2020-04" db="EMBL/GenBank/DDBJ databases">
        <authorList>
            <person name="Yin C."/>
        </authorList>
    </citation>
    <scope>NUCLEOTIDE SEQUENCE [LARGE SCALE GENOMIC DNA]</scope>
    <source>
        <strain evidence="11 12">Ae27</strain>
    </source>
</reference>
<dbReference type="PANTHER" id="PTHR43775:SF37">
    <property type="entry name" value="SI:DKEY-61P9.11"/>
    <property type="match status" value="1"/>
</dbReference>
<dbReference type="Gene3D" id="1.10.1200.10">
    <property type="entry name" value="ACP-like"/>
    <property type="match status" value="1"/>
</dbReference>
<keyword evidence="6" id="KW-0808">Transferase</keyword>
<evidence type="ECO:0000256" key="8">
    <source>
        <dbReference type="ARBA" id="ARBA00023268"/>
    </source>
</evidence>
<comment type="subcellular location">
    <subcellularLocation>
        <location evidence="1">Cytoplasm</location>
    </subcellularLocation>
</comment>
<dbReference type="GO" id="GO:0005886">
    <property type="term" value="C:plasma membrane"/>
    <property type="evidence" value="ECO:0007669"/>
    <property type="project" value="TreeGrafter"/>
</dbReference>
<keyword evidence="12" id="KW-1185">Reference proteome</keyword>
<evidence type="ECO:0000256" key="1">
    <source>
        <dbReference type="ARBA" id="ARBA00004496"/>
    </source>
</evidence>
<evidence type="ECO:0000313" key="12">
    <source>
        <dbReference type="Proteomes" id="UP000570474"/>
    </source>
</evidence>
<dbReference type="PROSITE" id="PS52004">
    <property type="entry name" value="KS3_2"/>
    <property type="match status" value="1"/>
</dbReference>
<dbReference type="InterPro" id="IPR013217">
    <property type="entry name" value="Methyltransf_12"/>
</dbReference>
<dbReference type="Proteomes" id="UP000570474">
    <property type="component" value="Unassembled WGS sequence"/>
</dbReference>
<dbReference type="InterPro" id="IPR020841">
    <property type="entry name" value="PKS_Beta-ketoAc_synthase_dom"/>
</dbReference>
<evidence type="ECO:0000256" key="6">
    <source>
        <dbReference type="ARBA" id="ARBA00022679"/>
    </source>
</evidence>
<dbReference type="SUPFAM" id="SSF51735">
    <property type="entry name" value="NAD(P)-binding Rossmann-fold domains"/>
    <property type="match status" value="1"/>
</dbReference>
<keyword evidence="7" id="KW-0677">Repeat</keyword>
<dbReference type="InterPro" id="IPR014030">
    <property type="entry name" value="Ketoacyl_synth_N"/>
</dbReference>
<dbReference type="CDD" id="cd02440">
    <property type="entry name" value="AdoMet_MTases"/>
    <property type="match status" value="1"/>
</dbReference>
<dbReference type="InterPro" id="IPR036736">
    <property type="entry name" value="ACP-like_sf"/>
</dbReference>
<dbReference type="SUPFAM" id="SSF53335">
    <property type="entry name" value="S-adenosyl-L-methionine-dependent methyltransferases"/>
    <property type="match status" value="1"/>
</dbReference>
<dbReference type="Gene3D" id="3.40.47.10">
    <property type="match status" value="2"/>
</dbReference>
<dbReference type="GO" id="GO:0031177">
    <property type="term" value="F:phosphopantetheine binding"/>
    <property type="evidence" value="ECO:0007669"/>
    <property type="project" value="InterPro"/>
</dbReference>
<dbReference type="InterPro" id="IPR018201">
    <property type="entry name" value="Ketoacyl_synth_AS"/>
</dbReference>
<evidence type="ECO:0000256" key="3">
    <source>
        <dbReference type="ARBA" id="ARBA00022450"/>
    </source>
</evidence>
<dbReference type="Pfam" id="PF08242">
    <property type="entry name" value="Methyltransf_12"/>
    <property type="match status" value="1"/>
</dbReference>
<dbReference type="InterPro" id="IPR013968">
    <property type="entry name" value="PKS_KR"/>
</dbReference>
<dbReference type="SUPFAM" id="SSF53901">
    <property type="entry name" value="Thiolase-like"/>
    <property type="match status" value="2"/>
</dbReference>
<evidence type="ECO:0000259" key="10">
    <source>
        <dbReference type="PROSITE" id="PS52004"/>
    </source>
</evidence>
<dbReference type="GO" id="GO:0004312">
    <property type="term" value="F:fatty acid synthase activity"/>
    <property type="evidence" value="ECO:0007669"/>
    <property type="project" value="TreeGrafter"/>
</dbReference>
<dbReference type="Gene3D" id="3.40.50.150">
    <property type="entry name" value="Vaccinia Virus protein VP39"/>
    <property type="match status" value="1"/>
</dbReference>
<comment type="pathway">
    <text evidence="2">Antibiotic biosynthesis.</text>
</comment>
<dbReference type="GO" id="GO:0005737">
    <property type="term" value="C:cytoplasm"/>
    <property type="evidence" value="ECO:0007669"/>
    <property type="project" value="UniProtKB-SubCell"/>
</dbReference>
<dbReference type="GO" id="GO:0004315">
    <property type="term" value="F:3-oxoacyl-[acyl-carrier-protein] synthase activity"/>
    <property type="evidence" value="ECO:0007669"/>
    <property type="project" value="InterPro"/>
</dbReference>
<keyword evidence="3" id="KW-0596">Phosphopantetheine</keyword>
<dbReference type="CDD" id="cd08953">
    <property type="entry name" value="KR_2_SDR_x"/>
    <property type="match status" value="1"/>
</dbReference>
<dbReference type="Gene3D" id="3.30.70.3290">
    <property type="match status" value="1"/>
</dbReference>
<dbReference type="InterPro" id="IPR014031">
    <property type="entry name" value="Ketoacyl_synth_C"/>
</dbReference>
<sequence>MKHGLLPGNPHLQQANEYIKLEGSIFRLSASPERWEDKSSLPLVAGVSSFGFGGANAHVVIEAYDRPGAVAHKTDVHPVMVVLSARNQERLSVLANNLLVYLEGAPDIDLRALGYTLQTGRDALEERLAMVVTDHSALQGLLRQYLSGETGDYFTGNTKKERTDFLLEGGAGRAYIDYALTHREHRSLARLWVRGIIPDWKQLYADNKPVKISLPGYPFARERYWIPANEATMRSATKYEEKSSIEKIITAYAETWVPAILDNNMEQNARVLVLTNGFSKGLITALRNTLGAIEVVSSVSDFVGTMETVTGLIDLTPLEAGHPVNYEWITLLQKVITTATAASLKLMIVNEEQTDGDHIRGADRFGLYGMLQAEYSKVHSQHVRLPAGLADIDKSRLITTAYASRNAGTKVRYHNESWHVPQLKEIRLEKALKRHCSGPVMITGGTRGIGMACARHLVTAHNIKNLILLGREVLPDRDSWEERKQENSRTGQKIRDVLSLEAAGAVVEVVNIPLTEKEKLREYLDNIQRVWGPVKGLLHAAGYVDDHTYAFIDKTRADITALQVPKVQGLENLHELLQGNDLDFAVLFSSLSSVVPRLGAGFSDYVMANSFMDNFAAFRRQQGYRYTSVQWSSWKEAGIGEMKGGLYGELGFLSMTNKEALEILDCILMNDECPPVVFSAVYDPAKFDSITAITIPEKTSIQEPSAMHNDRQSPDITDWLKGQVGIVLRMDPRILDNDTNFQEYGVDSIVLSLLVKRLETQLNGMAVSPNVILEYPTINLLAGYLKEQCPEGLLALMNGQDISFSETVQTEKADVTDPVNKTKGSVLSELDISAISSGNDGGLLPLQMDSGFDDGLQQLCEKSILKILLDLGIRDHRYHTVTGLRKALGVVDKYQRLFAELVRISVNAGLLVWDETGQVSISSGGGTTATYSHTAALQQLRERYPNFKGVLNLLEMSLDAFPEIITGMRKATDVMFPEGNMAYVAAVYKGNRYADYFNELLTNAVSNAVEAGVKQLRPGERIRILEVGAGTGGTSELIFKKLVPYSDYITYAYTDVSRSFLHYAEETYKTIAPYLTTAVFDIGQPPASQHLPEHTYDIVIAANVVHATRDIAVSLQNMRKTMKPDGLLLLNEIAVNSVFNTLTFGLLDGWWLFEDEERRMEGGPALSADSWKQVLAANGFNKSGSFPEGGGKEQQLVIAVNTNKKMTHTTAAESGRKDGNTHRSNNRIAVVGMACHFPDAPDIASFWENLKNGRDSIREVPASRWSVARHYAPGGATNGKSISKWGAFLDGIEDFDPAYFGIHPSLAQNIDPLERQWLEVSAEALADAGFSKKDLWGKSVGVFAGSRVSNFSDKVKALPKDILVGVGQNFITAHLAHIYNFTGPNMVVDTGCSSAVTAISLAVDSLLSGETEAALAGGVDILLNERTFITLSAAGVLSPDGRSKTFDESANGIGLGEGCGVLVLKRLDDAVRAGDKIYGVIEGAAINNDGNTMGVTTPNPAAQLNLLKRAVAKSGVDVATISYIETHGTATHIGDPIELKAINRLFEAHTSARGICGIGSVKSNIGHLLSAAGVAGVIKTLLSMNAGQLPPTLHCNTPNRRFDFDNSAVYPVRVLTEWPGVNGVRRAGVSAFGLGGSNGHLILSNEGIPATSVVSSFAPPQPGFKRQRHWPEEEKYIVESDIAKAVFMKYLNTNFS</sequence>
<evidence type="ECO:0000256" key="4">
    <source>
        <dbReference type="ARBA" id="ARBA00022490"/>
    </source>
</evidence>
<proteinExistence type="predicted"/>
<dbReference type="Pfam" id="PF22336">
    <property type="entry name" value="RhiE-like_linker"/>
    <property type="match status" value="1"/>
</dbReference>
<keyword evidence="4" id="KW-0963">Cytoplasm</keyword>
<dbReference type="SUPFAM" id="SSF47336">
    <property type="entry name" value="ACP-like"/>
    <property type="match status" value="1"/>
</dbReference>
<dbReference type="InterPro" id="IPR029063">
    <property type="entry name" value="SAM-dependent_MTases_sf"/>
</dbReference>
<dbReference type="PANTHER" id="PTHR43775">
    <property type="entry name" value="FATTY ACID SYNTHASE"/>
    <property type="match status" value="1"/>
</dbReference>